<dbReference type="PROSITE" id="PS51186">
    <property type="entry name" value="GNAT"/>
    <property type="match status" value="1"/>
</dbReference>
<comment type="caution">
    <text evidence="2">The sequence shown here is derived from an EMBL/GenBank/DDBJ whole genome shotgun (WGS) entry which is preliminary data.</text>
</comment>
<dbReference type="EMBL" id="JBFBVU010000003">
    <property type="protein sequence ID" value="MEV8466013.1"/>
    <property type="molecule type" value="Genomic_DNA"/>
</dbReference>
<dbReference type="Gene3D" id="3.40.630.30">
    <property type="match status" value="1"/>
</dbReference>
<dbReference type="Proteomes" id="UP001553161">
    <property type="component" value="Unassembled WGS sequence"/>
</dbReference>
<dbReference type="InterPro" id="IPR016181">
    <property type="entry name" value="Acyl_CoA_acyltransferase"/>
</dbReference>
<keyword evidence="2" id="KW-0012">Acyltransferase</keyword>
<dbReference type="InterPro" id="IPR000182">
    <property type="entry name" value="GNAT_dom"/>
</dbReference>
<evidence type="ECO:0000259" key="1">
    <source>
        <dbReference type="PROSITE" id="PS51186"/>
    </source>
</evidence>
<evidence type="ECO:0000313" key="2">
    <source>
        <dbReference type="EMBL" id="MEV8466013.1"/>
    </source>
</evidence>
<organism evidence="2 3">
    <name type="scientific">Meridianimarinicoccus marinus</name>
    <dbReference type="NCBI Taxonomy" id="3231483"/>
    <lineage>
        <taxon>Bacteria</taxon>
        <taxon>Pseudomonadati</taxon>
        <taxon>Pseudomonadota</taxon>
        <taxon>Alphaproteobacteria</taxon>
        <taxon>Rhodobacterales</taxon>
        <taxon>Paracoccaceae</taxon>
        <taxon>Meridianimarinicoccus</taxon>
    </lineage>
</organism>
<dbReference type="GO" id="GO:0016746">
    <property type="term" value="F:acyltransferase activity"/>
    <property type="evidence" value="ECO:0007669"/>
    <property type="project" value="UniProtKB-KW"/>
</dbReference>
<evidence type="ECO:0000313" key="3">
    <source>
        <dbReference type="Proteomes" id="UP001553161"/>
    </source>
</evidence>
<accession>A0ABV3L3F2</accession>
<gene>
    <name evidence="2" type="ORF">AB0T83_04345</name>
</gene>
<dbReference type="CDD" id="cd04301">
    <property type="entry name" value="NAT_SF"/>
    <property type="match status" value="1"/>
</dbReference>
<proteinExistence type="predicted"/>
<dbReference type="RefSeq" id="WP_366191822.1">
    <property type="nucleotide sequence ID" value="NZ_JBFBVU010000003.1"/>
</dbReference>
<keyword evidence="3" id="KW-1185">Reference proteome</keyword>
<dbReference type="SUPFAM" id="SSF55729">
    <property type="entry name" value="Acyl-CoA N-acyltransferases (Nat)"/>
    <property type="match status" value="1"/>
</dbReference>
<name>A0ABV3L3F2_9RHOB</name>
<feature type="domain" description="N-acetyltransferase" evidence="1">
    <location>
        <begin position="2"/>
        <end position="145"/>
    </location>
</feature>
<sequence>MIKIRPATEADHTNISVLVVSVFRQRNEAQLIQGLRDGGHVALELVAEDEGGLVAHICLSRLSSPEGWLALAPLSVRAEAQGGGIGSELVRYAADAARQARFKAIVVVGDPDFYAKFGFVFEGPAELTTPYPAQYTGLYPIAPQTAGAEAVLVYPDPFAQV</sequence>
<reference evidence="2 3" key="1">
    <citation type="submission" date="2024-07" db="EMBL/GenBank/DDBJ databases">
        <authorList>
            <person name="Kang M."/>
        </authorList>
    </citation>
    <scope>NUCLEOTIDE SEQUENCE [LARGE SCALE GENOMIC DNA]</scope>
    <source>
        <strain evidence="2 3">DFM31</strain>
    </source>
</reference>
<dbReference type="Pfam" id="PF00583">
    <property type="entry name" value="Acetyltransf_1"/>
    <property type="match status" value="1"/>
</dbReference>
<keyword evidence="2" id="KW-0808">Transferase</keyword>
<protein>
    <submittedName>
        <fullName evidence="2">N-acetyltransferase</fullName>
        <ecNumber evidence="2">2.3.1.-</ecNumber>
    </submittedName>
</protein>
<dbReference type="EC" id="2.3.1.-" evidence="2"/>